<evidence type="ECO:0000256" key="1">
    <source>
        <dbReference type="ARBA" id="ARBA00006484"/>
    </source>
</evidence>
<evidence type="ECO:0000256" key="2">
    <source>
        <dbReference type="ARBA" id="ARBA00023002"/>
    </source>
</evidence>
<dbReference type="SUPFAM" id="SSF51735">
    <property type="entry name" value="NAD(P)-binding Rossmann-fold domains"/>
    <property type="match status" value="1"/>
</dbReference>
<evidence type="ECO:0000313" key="4">
    <source>
        <dbReference type="EMBL" id="UOQ50344.1"/>
    </source>
</evidence>
<keyword evidence="2" id="KW-0560">Oxidoreductase</keyword>
<dbReference type="CDD" id="cd05233">
    <property type="entry name" value="SDR_c"/>
    <property type="match status" value="1"/>
</dbReference>
<dbReference type="Gene3D" id="3.40.50.720">
    <property type="entry name" value="NAD(P)-binding Rossmann-like Domain"/>
    <property type="match status" value="1"/>
</dbReference>
<dbReference type="InterPro" id="IPR002347">
    <property type="entry name" value="SDR_fam"/>
</dbReference>
<protein>
    <submittedName>
        <fullName evidence="4">SDR family oxidoreductase</fullName>
    </submittedName>
</protein>
<dbReference type="Pfam" id="PF00106">
    <property type="entry name" value="adh_short"/>
    <property type="match status" value="1"/>
</dbReference>
<dbReference type="PANTHER" id="PTHR44196">
    <property type="entry name" value="DEHYDROGENASE/REDUCTASE SDR FAMILY MEMBER 7B"/>
    <property type="match status" value="1"/>
</dbReference>
<dbReference type="PRINTS" id="PR00080">
    <property type="entry name" value="SDRFAMILY"/>
</dbReference>
<sequence length="266" mass="29322">MEKYSYRNKLAVVTGASSGIGKAYVKELASKGCHVVLAARSKDRLDAMAKEINLQYGVEAYALACDLSKTNAPRQLAEQISQLGLSVDILINNAGVGTYGRFEEIDPEREQEEIILNTAALVDLTHRLLPDMLRRKDGVIVNVASMAAFMPCAYSSVYGATKAFVLSFSEALWAETRRRGVRVLALCPGATDTGFFEAVGSEEMAAGQKLSTPEKVVLAGFRGIDQGHSYIIDGRNNFFMAHMIRFFSRRRVALIMERMSKPKKHC</sequence>
<evidence type="ECO:0000256" key="3">
    <source>
        <dbReference type="RuleBase" id="RU000363"/>
    </source>
</evidence>
<dbReference type="PIRSF" id="PIRSF000126">
    <property type="entry name" value="11-beta-HSD1"/>
    <property type="match status" value="1"/>
</dbReference>
<dbReference type="RefSeq" id="WP_244723915.1">
    <property type="nucleotide sequence ID" value="NZ_CP095072.1"/>
</dbReference>
<dbReference type="InterPro" id="IPR036291">
    <property type="entry name" value="NAD(P)-bd_dom_sf"/>
</dbReference>
<organism evidence="4 5">
    <name type="scientific">Gracilibacillus caseinilyticus</name>
    <dbReference type="NCBI Taxonomy" id="2932256"/>
    <lineage>
        <taxon>Bacteria</taxon>
        <taxon>Bacillati</taxon>
        <taxon>Bacillota</taxon>
        <taxon>Bacilli</taxon>
        <taxon>Bacillales</taxon>
        <taxon>Bacillaceae</taxon>
        <taxon>Gracilibacillus</taxon>
    </lineage>
</organism>
<dbReference type="Proteomes" id="UP000831782">
    <property type="component" value="Chromosome"/>
</dbReference>
<reference evidence="4 5" key="1">
    <citation type="submission" date="2022-04" db="EMBL/GenBank/DDBJ databases">
        <title>Gracilibacillus sp. isolated from saltern.</title>
        <authorList>
            <person name="Won M."/>
            <person name="Lee C.-M."/>
            <person name="Woen H.-Y."/>
            <person name="Kwon S.-W."/>
        </authorList>
    </citation>
    <scope>NUCLEOTIDE SEQUENCE [LARGE SCALE GENOMIC DNA]</scope>
    <source>
        <strain evidence="4 5">SSWR10-1</strain>
    </source>
</reference>
<keyword evidence="5" id="KW-1185">Reference proteome</keyword>
<dbReference type="PRINTS" id="PR00081">
    <property type="entry name" value="GDHRDH"/>
</dbReference>
<gene>
    <name evidence="4" type="ORF">MUN88_09935</name>
</gene>
<dbReference type="EMBL" id="CP095072">
    <property type="protein sequence ID" value="UOQ50344.1"/>
    <property type="molecule type" value="Genomic_DNA"/>
</dbReference>
<dbReference type="PANTHER" id="PTHR44196:SF2">
    <property type="entry name" value="SHORT-CHAIN DEHYDROGENASE-RELATED"/>
    <property type="match status" value="1"/>
</dbReference>
<proteinExistence type="inferred from homology"/>
<accession>A0ABY4F1I6</accession>
<evidence type="ECO:0000313" key="5">
    <source>
        <dbReference type="Proteomes" id="UP000831782"/>
    </source>
</evidence>
<comment type="similarity">
    <text evidence="1 3">Belongs to the short-chain dehydrogenases/reductases (SDR) family.</text>
</comment>
<name>A0ABY4F1I6_9BACI</name>